<dbReference type="InterPro" id="IPR008258">
    <property type="entry name" value="Transglycosylase_SLT_dom_1"/>
</dbReference>
<dbReference type="GO" id="GO:0016020">
    <property type="term" value="C:membrane"/>
    <property type="evidence" value="ECO:0007669"/>
    <property type="project" value="InterPro"/>
</dbReference>
<dbReference type="GO" id="GO:0000270">
    <property type="term" value="P:peptidoglycan metabolic process"/>
    <property type="evidence" value="ECO:0007669"/>
    <property type="project" value="InterPro"/>
</dbReference>
<dbReference type="CDD" id="cd00254">
    <property type="entry name" value="LT-like"/>
    <property type="match status" value="1"/>
</dbReference>
<dbReference type="EMBL" id="MG748548">
    <property type="protein sequence ID" value="AVZ45103.1"/>
    <property type="molecule type" value="Genomic_DNA"/>
</dbReference>
<dbReference type="Proteomes" id="UP000257884">
    <property type="component" value="Segment"/>
</dbReference>
<organism evidence="3 4">
    <name type="scientific">Escherichia phage EP335</name>
    <dbReference type="NCBI Taxonomy" id="2070199"/>
    <lineage>
        <taxon>Viruses</taxon>
        <taxon>Duplodnaviria</taxon>
        <taxon>Heunggongvirae</taxon>
        <taxon>Uroviricota</taxon>
        <taxon>Caudoviricetes</taxon>
        <taxon>Mktvariviridae</taxon>
        <taxon>Gordonclarkvirinae</taxon>
        <taxon>Nieuwekanaalvirus</taxon>
        <taxon>Nieuwekanaalvirus EP335</taxon>
    </lineage>
</organism>
<feature type="region of interest" description="Disordered" evidence="1">
    <location>
        <begin position="228"/>
        <end position="247"/>
    </location>
</feature>
<dbReference type="InterPro" id="IPR023346">
    <property type="entry name" value="Lysozyme-like_dom_sf"/>
</dbReference>
<keyword evidence="4" id="KW-1185">Reference proteome</keyword>
<sequence length="264" mass="27974">MDRILGVSELDPLVQQAAKKYGIPAALVHAVIQRESSGKPSAASGTGPVGLMQISKSLAKDYGYKLEDRLDPAKNIDMGARYIKDNLKAFNGDVRKAMVGYSEGTGGAKQMFAGKKGFTPQALDSMNNKHFLPFFNPNDAARQTANPVGALQEAQVVDQYNPSTLTREGAANAPTQAEVMASKTGALGGKPAEFYAEEVQGQDQQRPQNFGNAALAAAAMLAGKVPNSQTVQRAHAPTGASSNYSSQTQAVLRRLASIGTDIYR</sequence>
<dbReference type="SUPFAM" id="SSF53955">
    <property type="entry name" value="Lysozyme-like"/>
    <property type="match status" value="1"/>
</dbReference>
<evidence type="ECO:0000259" key="2">
    <source>
        <dbReference type="Pfam" id="PF01464"/>
    </source>
</evidence>
<reference evidence="4" key="1">
    <citation type="submission" date="2018-01" db="EMBL/GenBank/DDBJ databases">
        <authorList>
            <person name="van Mierlo J.T."/>
            <person name="Hagens S."/>
            <person name="Witte S."/>
            <person name="Klamert S."/>
            <person name="van de Straat L."/>
        </authorList>
    </citation>
    <scope>NUCLEOTIDE SEQUENCE [LARGE SCALE GENOMIC DNA]</scope>
</reference>
<evidence type="ECO:0000313" key="4">
    <source>
        <dbReference type="Proteomes" id="UP000257884"/>
    </source>
</evidence>
<dbReference type="GeneID" id="77948975"/>
<proteinExistence type="predicted"/>
<accession>A0A2Z3DKX2</accession>
<dbReference type="PANTHER" id="PTHR37423">
    <property type="entry name" value="SOLUBLE LYTIC MUREIN TRANSGLYCOSYLASE-RELATED"/>
    <property type="match status" value="1"/>
</dbReference>
<evidence type="ECO:0000313" key="3">
    <source>
        <dbReference type="EMBL" id="AVZ45103.1"/>
    </source>
</evidence>
<dbReference type="PANTHER" id="PTHR37423:SF2">
    <property type="entry name" value="MEMBRANE-BOUND LYTIC MUREIN TRANSGLYCOSYLASE C"/>
    <property type="match status" value="1"/>
</dbReference>
<dbReference type="RefSeq" id="YP_010672688.1">
    <property type="nucleotide sequence ID" value="NC_070979.1"/>
</dbReference>
<dbReference type="KEGG" id="vg:77948975"/>
<dbReference type="Gene3D" id="1.10.530.10">
    <property type="match status" value="1"/>
</dbReference>
<name>A0A2Z3DKX2_9CAUD</name>
<dbReference type="GO" id="GO:0008933">
    <property type="term" value="F:peptidoglycan lytic transglycosylase activity"/>
    <property type="evidence" value="ECO:0007669"/>
    <property type="project" value="InterPro"/>
</dbReference>
<evidence type="ECO:0000256" key="1">
    <source>
        <dbReference type="SAM" id="MobiDB-lite"/>
    </source>
</evidence>
<dbReference type="PROSITE" id="PS00922">
    <property type="entry name" value="TRANSGLYCOSYLASE"/>
    <property type="match status" value="1"/>
</dbReference>
<feature type="domain" description="Transglycosylase SLT" evidence="2">
    <location>
        <begin position="13"/>
        <end position="116"/>
    </location>
</feature>
<dbReference type="Pfam" id="PF01464">
    <property type="entry name" value="SLT"/>
    <property type="match status" value="1"/>
</dbReference>
<protein>
    <recommendedName>
        <fullName evidence="2">Transglycosylase SLT domain-containing protein</fullName>
    </recommendedName>
</protein>
<dbReference type="InterPro" id="IPR000189">
    <property type="entry name" value="Transglyc_AS"/>
</dbReference>